<evidence type="ECO:0000256" key="2">
    <source>
        <dbReference type="ARBA" id="ARBA00022630"/>
    </source>
</evidence>
<dbReference type="PANTHER" id="PTHR10851:SF3">
    <property type="entry name" value="PYRIDOXINE_PYRIDOXAMINE 5'-PHOSPHATE OXIDASE 2"/>
    <property type="match status" value="1"/>
</dbReference>
<feature type="region of interest" description="Disordered" evidence="5">
    <location>
        <begin position="28"/>
        <end position="47"/>
    </location>
</feature>
<dbReference type="AlphaFoldDB" id="A0A7W9CLE4"/>
<keyword evidence="3" id="KW-0288">FMN</keyword>
<proteinExistence type="predicted"/>
<dbReference type="Gene3D" id="2.30.110.10">
    <property type="entry name" value="Electron Transport, Fmn-binding Protein, Chain A"/>
    <property type="match status" value="1"/>
</dbReference>
<comment type="caution">
    <text evidence="7">The sequence shown here is derived from an EMBL/GenBank/DDBJ whole genome shotgun (WGS) entry which is preliminary data.</text>
</comment>
<dbReference type="GO" id="GO:0010181">
    <property type="term" value="F:FMN binding"/>
    <property type="evidence" value="ECO:0007669"/>
    <property type="project" value="InterPro"/>
</dbReference>
<dbReference type="InterPro" id="IPR012349">
    <property type="entry name" value="Split_barrel_FMN-bd"/>
</dbReference>
<sequence>MTDALHPWASDLPALYSQVWQRLVRGVGDRHSPSRHPTLATVTPEGRPRARTVVLRRADRLSGTLDIHTDLRSAKVAELHATPFASLHVWDGSAHLQIRAEADVTIASGADVAEIWARVPETSRSSYGGTPVPGSPIDDGLAYTRLAEPARFAVLQLRITAIDVLHLGREHRRARFERAGEWQGVWLSP</sequence>
<dbReference type="Proteomes" id="UP000545037">
    <property type="component" value="Unassembled WGS sequence"/>
</dbReference>
<dbReference type="RefSeq" id="WP_183214667.1">
    <property type="nucleotide sequence ID" value="NZ_JACHOR010000006.1"/>
</dbReference>
<dbReference type="Pfam" id="PF12766">
    <property type="entry name" value="Pyridox_oxase_2"/>
    <property type="match status" value="1"/>
</dbReference>
<reference evidence="7 8" key="1">
    <citation type="submission" date="2020-08" db="EMBL/GenBank/DDBJ databases">
        <title>Genomic Encyclopedia of Type Strains, Phase IV (KMG-IV): sequencing the most valuable type-strain genomes for metagenomic binning, comparative biology and taxonomic classification.</title>
        <authorList>
            <person name="Goeker M."/>
        </authorList>
    </citation>
    <scope>NUCLEOTIDE SEQUENCE [LARGE SCALE GENOMIC DNA]</scope>
    <source>
        <strain evidence="7 8">DSM 4737</strain>
    </source>
</reference>
<evidence type="ECO:0000256" key="3">
    <source>
        <dbReference type="ARBA" id="ARBA00022643"/>
    </source>
</evidence>
<dbReference type="PANTHER" id="PTHR10851">
    <property type="entry name" value="PYRIDOXINE-5-PHOSPHATE OXIDASE"/>
    <property type="match status" value="1"/>
</dbReference>
<evidence type="ECO:0000256" key="4">
    <source>
        <dbReference type="ARBA" id="ARBA00023002"/>
    </source>
</evidence>
<organism evidence="7 8">
    <name type="scientific">Brevundimonas variabilis</name>
    <dbReference type="NCBI Taxonomy" id="74312"/>
    <lineage>
        <taxon>Bacteria</taxon>
        <taxon>Pseudomonadati</taxon>
        <taxon>Pseudomonadota</taxon>
        <taxon>Alphaproteobacteria</taxon>
        <taxon>Caulobacterales</taxon>
        <taxon>Caulobacteraceae</taxon>
        <taxon>Brevundimonas</taxon>
    </lineage>
</organism>
<keyword evidence="4" id="KW-0560">Oxidoreductase</keyword>
<keyword evidence="8" id="KW-1185">Reference proteome</keyword>
<dbReference type="InterPro" id="IPR000659">
    <property type="entry name" value="Pyridox_Oxase"/>
</dbReference>
<comment type="cofactor">
    <cofactor evidence="1">
        <name>FMN</name>
        <dbReference type="ChEBI" id="CHEBI:58210"/>
    </cofactor>
</comment>
<protein>
    <recommendedName>
        <fullName evidence="6">Pyridoxamine 5'-phosphate oxidase Alr4036 family FMN-binding domain-containing protein</fullName>
    </recommendedName>
</protein>
<evidence type="ECO:0000256" key="1">
    <source>
        <dbReference type="ARBA" id="ARBA00001917"/>
    </source>
</evidence>
<dbReference type="GO" id="GO:0008615">
    <property type="term" value="P:pyridoxine biosynthetic process"/>
    <property type="evidence" value="ECO:0007669"/>
    <property type="project" value="InterPro"/>
</dbReference>
<name>A0A7W9CLE4_9CAUL</name>
<dbReference type="InterPro" id="IPR024624">
    <property type="entry name" value="Pyridox_Oxase_Alr4036_FMN-bd"/>
</dbReference>
<feature type="domain" description="Pyridoxamine 5'-phosphate oxidase Alr4036 family FMN-binding" evidence="6">
    <location>
        <begin position="20"/>
        <end position="106"/>
    </location>
</feature>
<evidence type="ECO:0000313" key="7">
    <source>
        <dbReference type="EMBL" id="MBB5747691.1"/>
    </source>
</evidence>
<evidence type="ECO:0000313" key="8">
    <source>
        <dbReference type="Proteomes" id="UP000545037"/>
    </source>
</evidence>
<evidence type="ECO:0000259" key="6">
    <source>
        <dbReference type="Pfam" id="PF12766"/>
    </source>
</evidence>
<dbReference type="SUPFAM" id="SSF50475">
    <property type="entry name" value="FMN-binding split barrel"/>
    <property type="match status" value="1"/>
</dbReference>
<gene>
    <name evidence="7" type="ORF">GGR13_003319</name>
</gene>
<keyword evidence="2" id="KW-0285">Flavoprotein</keyword>
<dbReference type="GO" id="GO:0004733">
    <property type="term" value="F:pyridoxamine phosphate oxidase activity"/>
    <property type="evidence" value="ECO:0007669"/>
    <property type="project" value="InterPro"/>
</dbReference>
<accession>A0A7W9CLE4</accession>
<evidence type="ECO:0000256" key="5">
    <source>
        <dbReference type="SAM" id="MobiDB-lite"/>
    </source>
</evidence>
<dbReference type="EMBL" id="JACHOR010000006">
    <property type="protein sequence ID" value="MBB5747691.1"/>
    <property type="molecule type" value="Genomic_DNA"/>
</dbReference>